<organism evidence="5 6">
    <name type="scientific">Candidatus Coproplasma avicola</name>
    <dbReference type="NCBI Taxonomy" id="2840744"/>
    <lineage>
        <taxon>Bacteria</taxon>
        <taxon>Bacillati</taxon>
        <taxon>Bacillota</taxon>
        <taxon>Clostridia</taxon>
        <taxon>Eubacteriales</taxon>
        <taxon>Candidatus Coproplasma</taxon>
    </lineage>
</organism>
<evidence type="ECO:0000256" key="1">
    <source>
        <dbReference type="ARBA" id="ARBA00009673"/>
    </source>
</evidence>
<dbReference type="PANTHER" id="PTHR10472:SF5">
    <property type="entry name" value="D-AMINOACYL-TRNA DEACYLASE 1"/>
    <property type="match status" value="1"/>
</dbReference>
<dbReference type="EMBL" id="DVHK01000093">
    <property type="protein sequence ID" value="HIR67299.1"/>
    <property type="molecule type" value="Genomic_DNA"/>
</dbReference>
<dbReference type="EC" id="3.1.1.-" evidence="4"/>
<comment type="caution">
    <text evidence="5">The sequence shown here is derived from an EMBL/GenBank/DDBJ whole genome shotgun (WGS) entry which is preliminary data.</text>
</comment>
<evidence type="ECO:0000313" key="6">
    <source>
        <dbReference type="Proteomes" id="UP000823913"/>
    </source>
</evidence>
<comment type="function">
    <text evidence="4">An aminoacyl-tRNA editing enzyme that deacylates mischarged D-aminoacyl-tRNAs. Also deacylates mischarged glycyl-tRNA(Ala), protecting cells against glycine mischarging by AlaRS. Acts via tRNA-based rather than protein-based catalysis; rejects L-amino acids rather than detecting D-amino acids in the active site. By recycling D-aminoacyl-tRNA to D-amino acids and free tRNA molecules, this enzyme counteracts the toxicity associated with the formation of D-aminoacyl-tRNA entities in vivo and helps enforce protein L-homochirality.</text>
</comment>
<dbReference type="HAMAP" id="MF_00518">
    <property type="entry name" value="Deacylase_Dtd"/>
    <property type="match status" value="1"/>
</dbReference>
<feature type="short sequence motif" description="Gly-cisPro motif, important for rejection of L-amino acids" evidence="4">
    <location>
        <begin position="137"/>
        <end position="138"/>
    </location>
</feature>
<gene>
    <name evidence="4" type="primary">dtd</name>
    <name evidence="5" type="ORF">IAB94_04570</name>
</gene>
<dbReference type="GO" id="GO:0019478">
    <property type="term" value="P:D-amino acid catabolic process"/>
    <property type="evidence" value="ECO:0007669"/>
    <property type="project" value="UniProtKB-UniRule"/>
</dbReference>
<dbReference type="EC" id="3.1.1.96" evidence="4"/>
<dbReference type="SUPFAM" id="SSF69500">
    <property type="entry name" value="DTD-like"/>
    <property type="match status" value="1"/>
</dbReference>
<evidence type="ECO:0000256" key="4">
    <source>
        <dbReference type="HAMAP-Rule" id="MF_00518"/>
    </source>
</evidence>
<dbReference type="PANTHER" id="PTHR10472">
    <property type="entry name" value="D-TYROSYL-TRNA TYR DEACYLASE"/>
    <property type="match status" value="1"/>
</dbReference>
<keyword evidence="4" id="KW-0963">Cytoplasm</keyword>
<comment type="subcellular location">
    <subcellularLocation>
        <location evidence="4">Cytoplasm</location>
    </subcellularLocation>
</comment>
<dbReference type="GO" id="GO:0106026">
    <property type="term" value="F:Gly-tRNA(Ala) deacylase activity"/>
    <property type="evidence" value="ECO:0007669"/>
    <property type="project" value="UniProtKB-UniRule"/>
</dbReference>
<sequence>MKAVIQRVGRTSLSVEGKLISEIPFGLAVYLGIKAGDGEDVCAQMAGKIARLRIFEDANGKMNLSVRDVGGEVLLISQFTLYGDCSHGNRPSFILAERPERADFLYEKTAEELSVLGISVKKGVFGADMKIEQYNDGPVTIIYEI</sequence>
<dbReference type="NCBIfam" id="TIGR00256">
    <property type="entry name" value="D-aminoacyl-tRNA deacylase"/>
    <property type="match status" value="1"/>
</dbReference>
<comment type="similarity">
    <text evidence="1 4">Belongs to the DTD family.</text>
</comment>
<dbReference type="GO" id="GO:0000049">
    <property type="term" value="F:tRNA binding"/>
    <property type="evidence" value="ECO:0007669"/>
    <property type="project" value="UniProtKB-UniRule"/>
</dbReference>
<dbReference type="Pfam" id="PF02580">
    <property type="entry name" value="Tyr_Deacylase"/>
    <property type="match status" value="1"/>
</dbReference>
<dbReference type="GO" id="GO:0051500">
    <property type="term" value="F:D-tyrosyl-tRNA(Tyr) deacylase activity"/>
    <property type="evidence" value="ECO:0007669"/>
    <property type="project" value="TreeGrafter"/>
</dbReference>
<reference evidence="5" key="2">
    <citation type="journal article" date="2021" name="PeerJ">
        <title>Extensive microbial diversity within the chicken gut microbiome revealed by metagenomics and culture.</title>
        <authorList>
            <person name="Gilroy R."/>
            <person name="Ravi A."/>
            <person name="Getino M."/>
            <person name="Pursley I."/>
            <person name="Horton D.L."/>
            <person name="Alikhan N.F."/>
            <person name="Baker D."/>
            <person name="Gharbi K."/>
            <person name="Hall N."/>
            <person name="Watson M."/>
            <person name="Adriaenssens E.M."/>
            <person name="Foster-Nyarko E."/>
            <person name="Jarju S."/>
            <person name="Secka A."/>
            <person name="Antonio M."/>
            <person name="Oren A."/>
            <person name="Chaudhuri R.R."/>
            <person name="La Ragione R."/>
            <person name="Hildebrand F."/>
            <person name="Pallen M.J."/>
        </authorList>
    </citation>
    <scope>NUCLEOTIDE SEQUENCE</scope>
    <source>
        <strain evidence="5">ChiW16-3235</strain>
    </source>
</reference>
<dbReference type="Gene3D" id="3.50.80.10">
    <property type="entry name" value="D-tyrosyl-tRNA(Tyr) deacylase"/>
    <property type="match status" value="1"/>
</dbReference>
<dbReference type="InterPro" id="IPR023509">
    <property type="entry name" value="DTD-like_sf"/>
</dbReference>
<evidence type="ECO:0000256" key="2">
    <source>
        <dbReference type="ARBA" id="ARBA00022555"/>
    </source>
</evidence>
<dbReference type="InterPro" id="IPR003732">
    <property type="entry name" value="Daa-tRNA_deacyls_DTD"/>
</dbReference>
<dbReference type="AlphaFoldDB" id="A0A9D1E715"/>
<dbReference type="FunFam" id="3.50.80.10:FF:000001">
    <property type="entry name" value="D-aminoacyl-tRNA deacylase"/>
    <property type="match status" value="1"/>
</dbReference>
<accession>A0A9D1E715</accession>
<dbReference type="GO" id="GO:0005737">
    <property type="term" value="C:cytoplasm"/>
    <property type="evidence" value="ECO:0007669"/>
    <property type="project" value="UniProtKB-SubCell"/>
</dbReference>
<comment type="catalytic activity">
    <reaction evidence="4">
        <text>glycyl-tRNA(Ala) + H2O = tRNA(Ala) + glycine + H(+)</text>
        <dbReference type="Rhea" id="RHEA:53744"/>
        <dbReference type="Rhea" id="RHEA-COMP:9657"/>
        <dbReference type="Rhea" id="RHEA-COMP:13640"/>
        <dbReference type="ChEBI" id="CHEBI:15377"/>
        <dbReference type="ChEBI" id="CHEBI:15378"/>
        <dbReference type="ChEBI" id="CHEBI:57305"/>
        <dbReference type="ChEBI" id="CHEBI:78442"/>
        <dbReference type="ChEBI" id="CHEBI:78522"/>
    </reaction>
</comment>
<evidence type="ECO:0000313" key="5">
    <source>
        <dbReference type="EMBL" id="HIR67299.1"/>
    </source>
</evidence>
<proteinExistence type="inferred from homology"/>
<protein>
    <recommendedName>
        <fullName evidence="4">D-aminoacyl-tRNA deacylase</fullName>
        <shortName evidence="4">DTD</shortName>
        <ecNumber evidence="4">3.1.1.96</ecNumber>
    </recommendedName>
    <alternativeName>
        <fullName evidence="4">Gly-tRNA(Ala) deacylase</fullName>
        <ecNumber evidence="4">3.1.1.-</ecNumber>
    </alternativeName>
</protein>
<keyword evidence="4" id="KW-0694">RNA-binding</keyword>
<reference evidence="5" key="1">
    <citation type="submission" date="2020-10" db="EMBL/GenBank/DDBJ databases">
        <authorList>
            <person name="Gilroy R."/>
        </authorList>
    </citation>
    <scope>NUCLEOTIDE SEQUENCE</scope>
    <source>
        <strain evidence="5">ChiW16-3235</strain>
    </source>
</reference>
<keyword evidence="2 4" id="KW-0820">tRNA-binding</keyword>
<name>A0A9D1E715_9FIRM</name>
<dbReference type="Proteomes" id="UP000823913">
    <property type="component" value="Unassembled WGS sequence"/>
</dbReference>
<keyword evidence="3 4" id="KW-0378">Hydrolase</keyword>
<comment type="catalytic activity">
    <reaction evidence="4">
        <text>a D-aminoacyl-tRNA + H2O = a tRNA + a D-alpha-amino acid + H(+)</text>
        <dbReference type="Rhea" id="RHEA:13953"/>
        <dbReference type="Rhea" id="RHEA-COMP:10123"/>
        <dbReference type="Rhea" id="RHEA-COMP:10124"/>
        <dbReference type="ChEBI" id="CHEBI:15377"/>
        <dbReference type="ChEBI" id="CHEBI:15378"/>
        <dbReference type="ChEBI" id="CHEBI:59871"/>
        <dbReference type="ChEBI" id="CHEBI:78442"/>
        <dbReference type="ChEBI" id="CHEBI:79333"/>
        <dbReference type="EC" id="3.1.1.96"/>
    </reaction>
</comment>
<evidence type="ECO:0000256" key="3">
    <source>
        <dbReference type="ARBA" id="ARBA00022801"/>
    </source>
</evidence>
<comment type="subunit">
    <text evidence="4">Homodimer.</text>
</comment>
<comment type="domain">
    <text evidence="4">A Gly-cisPro motif from one monomer fits into the active site of the other monomer to allow specific chiral rejection of L-amino acids.</text>
</comment>
<dbReference type="GO" id="GO:0043908">
    <property type="term" value="F:Ser(Gly)-tRNA(Ala) hydrolase activity"/>
    <property type="evidence" value="ECO:0007669"/>
    <property type="project" value="UniProtKB-UniRule"/>
</dbReference>